<gene>
    <name evidence="1" type="ORF">SAMN04488065_2078</name>
</gene>
<dbReference type="OrthoDB" id="262340at2157"/>
<keyword evidence="2" id="KW-1185">Reference proteome</keyword>
<evidence type="ECO:0000313" key="1">
    <source>
        <dbReference type="EMBL" id="SEA17471.1"/>
    </source>
</evidence>
<dbReference type="AlphaFoldDB" id="A0A1H3Z205"/>
<reference evidence="1 2" key="1">
    <citation type="submission" date="2016-10" db="EMBL/GenBank/DDBJ databases">
        <authorList>
            <person name="de Groot N.N."/>
        </authorList>
    </citation>
    <scope>NUCLEOTIDE SEQUENCE [LARGE SCALE GENOMIC DNA]</scope>
    <source>
        <strain evidence="1 2">CGMCC 1.8712</strain>
    </source>
</reference>
<dbReference type="RefSeq" id="WP_176791225.1">
    <property type="nucleotide sequence ID" value="NZ_FNQT01000003.1"/>
</dbReference>
<proteinExistence type="predicted"/>
<dbReference type="EMBL" id="FNQT01000003">
    <property type="protein sequence ID" value="SEA17471.1"/>
    <property type="molecule type" value="Genomic_DNA"/>
</dbReference>
<protein>
    <submittedName>
        <fullName evidence="1">Uncharacterized protein</fullName>
    </submittedName>
</protein>
<dbReference type="Proteomes" id="UP000236755">
    <property type="component" value="Unassembled WGS sequence"/>
</dbReference>
<name>A0A1H3Z205_9EURY</name>
<organism evidence="1 2">
    <name type="scientific">Haloplanus vescus</name>
    <dbReference type="NCBI Taxonomy" id="555874"/>
    <lineage>
        <taxon>Archaea</taxon>
        <taxon>Methanobacteriati</taxon>
        <taxon>Methanobacteriota</taxon>
        <taxon>Stenosarchaea group</taxon>
        <taxon>Halobacteria</taxon>
        <taxon>Halobacteriales</taxon>
        <taxon>Haloferacaceae</taxon>
        <taxon>Haloplanus</taxon>
    </lineage>
</organism>
<dbReference type="InterPro" id="IPR055978">
    <property type="entry name" value="DUF7556"/>
</dbReference>
<dbReference type="STRING" id="555874.SAMN04488065_2078"/>
<evidence type="ECO:0000313" key="2">
    <source>
        <dbReference type="Proteomes" id="UP000236755"/>
    </source>
</evidence>
<accession>A0A1H3Z205</accession>
<sequence length="54" mass="5710">MATDVTAVGGQGADVMASVDDGPGASEFVIADVSRDDAWLSIQLRDASRLDDWR</sequence>
<dbReference type="Pfam" id="PF24433">
    <property type="entry name" value="DUF7556"/>
    <property type="match status" value="1"/>
</dbReference>